<comment type="caution">
    <text evidence="1">The sequence shown here is derived from an EMBL/GenBank/DDBJ whole genome shotgun (WGS) entry which is preliminary data.</text>
</comment>
<gene>
    <name evidence="1" type="ORF">J1605_006117</name>
</gene>
<dbReference type="Proteomes" id="UP001159641">
    <property type="component" value="Unassembled WGS sequence"/>
</dbReference>
<keyword evidence="2" id="KW-1185">Reference proteome</keyword>
<protein>
    <submittedName>
        <fullName evidence="1">Uncharacterized protein</fullName>
    </submittedName>
</protein>
<dbReference type="EMBL" id="JAIQCJ010001983">
    <property type="protein sequence ID" value="KAJ8786628.1"/>
    <property type="molecule type" value="Genomic_DNA"/>
</dbReference>
<dbReference type="AlphaFoldDB" id="A0AB34H5E9"/>
<proteinExistence type="predicted"/>
<accession>A0AB34H5E9</accession>
<name>A0AB34H5E9_ESCRO</name>
<sequence>MCLLNKPKSSVKNNTQVLNCCHKKLLGHVKAFDKALQHGAGEHERVVDRSPQEW</sequence>
<evidence type="ECO:0000313" key="1">
    <source>
        <dbReference type="EMBL" id="KAJ8786628.1"/>
    </source>
</evidence>
<reference evidence="1 2" key="1">
    <citation type="submission" date="2022-11" db="EMBL/GenBank/DDBJ databases">
        <title>Whole genome sequence of Eschrichtius robustus ER-17-0199.</title>
        <authorList>
            <person name="Bruniche-Olsen A."/>
            <person name="Black A.N."/>
            <person name="Fields C.J."/>
            <person name="Walden K."/>
            <person name="Dewoody J.A."/>
        </authorList>
    </citation>
    <scope>NUCLEOTIDE SEQUENCE [LARGE SCALE GENOMIC DNA]</scope>
    <source>
        <strain evidence="1">ER-17-0199</strain>
        <tissue evidence="1">Blubber</tissue>
    </source>
</reference>
<evidence type="ECO:0000313" key="2">
    <source>
        <dbReference type="Proteomes" id="UP001159641"/>
    </source>
</evidence>
<organism evidence="1 2">
    <name type="scientific">Eschrichtius robustus</name>
    <name type="common">California gray whale</name>
    <name type="synonym">Eschrichtius gibbosus</name>
    <dbReference type="NCBI Taxonomy" id="9764"/>
    <lineage>
        <taxon>Eukaryota</taxon>
        <taxon>Metazoa</taxon>
        <taxon>Chordata</taxon>
        <taxon>Craniata</taxon>
        <taxon>Vertebrata</taxon>
        <taxon>Euteleostomi</taxon>
        <taxon>Mammalia</taxon>
        <taxon>Eutheria</taxon>
        <taxon>Laurasiatheria</taxon>
        <taxon>Artiodactyla</taxon>
        <taxon>Whippomorpha</taxon>
        <taxon>Cetacea</taxon>
        <taxon>Mysticeti</taxon>
        <taxon>Eschrichtiidae</taxon>
        <taxon>Eschrichtius</taxon>
    </lineage>
</organism>